<sequence>MSEYVLEMIDVSKSFPGVQALKNVSFRLRPGTVHALMGENGAGKSTLMKCLIGLYQMNSGRILINGKEVHITNPLEASKHGISMIHQELSPVKERSVAENLYIGRQPVKAGVFIDHKKLYRLAGETLRNLGIDIDPYEKMGNLTVAKMQMVEIAKAVSQDASIIVMDEPTSSLTSTEVAQLFGMIRNLREKGVSIIYISHKMEEIFKICDDVTVFRDGQMVGTDSVCNMDVNKLIHLMVGRDLDAMFPKVNCPITDVVMEVRGLASGSRFSGVSFDLRKGEILGFAGLVGAGRTEVLETLFGLRMRTSGTIKIHGKEVHIHRPADALKYGIAMLTEDRRGTGIIPVSSVANNIVVANLKRYVKKTGFINHRKIASDARDYIRKIEIKTPSQDALVQDLSGGNQQKVLVARWLLTEPEILFVDEPTRGIDVGAKAEIHALITKMAGEGKAVIMVSSEMPEILGMCDRILVMHEGRQTGIIDRCDATQERIMEYATSDVEHSDNHFDAI</sequence>
<dbReference type="InterPro" id="IPR027417">
    <property type="entry name" value="P-loop_NTPase"/>
</dbReference>
<dbReference type="FunFam" id="3.40.50.300:FF:000126">
    <property type="entry name" value="Galactose/methyl galactoside import ATP-binding protein MglA"/>
    <property type="match status" value="1"/>
</dbReference>
<evidence type="ECO:0000259" key="11">
    <source>
        <dbReference type="PROSITE" id="PS50893"/>
    </source>
</evidence>
<dbReference type="InterPro" id="IPR050107">
    <property type="entry name" value="ABC_carbohydrate_import_ATPase"/>
</dbReference>
<dbReference type="EMBL" id="VSSQ01001199">
    <property type="protein sequence ID" value="MPM06114.1"/>
    <property type="molecule type" value="Genomic_DNA"/>
</dbReference>
<protein>
    <submittedName>
        <fullName evidence="12">Galactose/methyl galactoside import ATP-binding protein MglA</fullName>
        <ecNumber evidence="12">3.6.3.17</ecNumber>
    </submittedName>
</protein>
<evidence type="ECO:0000256" key="4">
    <source>
        <dbReference type="ARBA" id="ARBA00022475"/>
    </source>
</evidence>
<comment type="caution">
    <text evidence="12">The sequence shown here is derived from an EMBL/GenBank/DDBJ whole genome shotgun (WGS) entry which is preliminary data.</text>
</comment>
<evidence type="ECO:0000313" key="12">
    <source>
        <dbReference type="EMBL" id="MPM06114.1"/>
    </source>
</evidence>
<dbReference type="PANTHER" id="PTHR43790">
    <property type="entry name" value="CARBOHYDRATE TRANSPORT ATP-BINDING PROTEIN MG119-RELATED"/>
    <property type="match status" value="1"/>
</dbReference>
<dbReference type="PROSITE" id="PS00211">
    <property type="entry name" value="ABC_TRANSPORTER_1"/>
    <property type="match status" value="1"/>
</dbReference>
<dbReference type="InterPro" id="IPR003593">
    <property type="entry name" value="AAA+_ATPase"/>
</dbReference>
<feature type="domain" description="ABC transporter" evidence="11">
    <location>
        <begin position="6"/>
        <end position="242"/>
    </location>
</feature>
<dbReference type="PANTHER" id="PTHR43790:SF7">
    <property type="entry name" value="GALACTOSE_METHYL GALACTOSIDE IMPORT ATP-BINDING PROTEIN MGLA"/>
    <property type="match status" value="1"/>
</dbReference>
<accession>A0A644WVM5</accession>
<dbReference type="SMART" id="SM00382">
    <property type="entry name" value="AAA"/>
    <property type="match status" value="2"/>
</dbReference>
<organism evidence="12">
    <name type="scientific">bioreactor metagenome</name>
    <dbReference type="NCBI Taxonomy" id="1076179"/>
    <lineage>
        <taxon>unclassified sequences</taxon>
        <taxon>metagenomes</taxon>
        <taxon>ecological metagenomes</taxon>
    </lineage>
</organism>
<keyword evidence="5" id="KW-0762">Sugar transport</keyword>
<gene>
    <name evidence="12" type="primary">mglA_18</name>
    <name evidence="12" type="ORF">SDC9_52410</name>
</gene>
<keyword evidence="3" id="KW-0813">Transport</keyword>
<dbReference type="Pfam" id="PF00005">
    <property type="entry name" value="ABC_tran"/>
    <property type="match status" value="2"/>
</dbReference>
<dbReference type="GO" id="GO:0005886">
    <property type="term" value="C:plasma membrane"/>
    <property type="evidence" value="ECO:0007669"/>
    <property type="project" value="UniProtKB-SubCell"/>
</dbReference>
<evidence type="ECO:0000256" key="6">
    <source>
        <dbReference type="ARBA" id="ARBA00022737"/>
    </source>
</evidence>
<dbReference type="GO" id="GO:0005524">
    <property type="term" value="F:ATP binding"/>
    <property type="evidence" value="ECO:0007669"/>
    <property type="project" value="UniProtKB-KW"/>
</dbReference>
<dbReference type="PROSITE" id="PS50893">
    <property type="entry name" value="ABC_TRANSPORTER_2"/>
    <property type="match status" value="2"/>
</dbReference>
<comment type="subcellular location">
    <subcellularLocation>
        <location evidence="2">Cell inner membrane</location>
    </subcellularLocation>
    <subcellularLocation>
        <location evidence="1">Cell membrane</location>
        <topology evidence="1">Peripheral membrane protein</topology>
    </subcellularLocation>
</comment>
<dbReference type="SUPFAM" id="SSF52540">
    <property type="entry name" value="P-loop containing nucleoside triphosphate hydrolases"/>
    <property type="match status" value="2"/>
</dbReference>
<dbReference type="Gene3D" id="3.40.50.300">
    <property type="entry name" value="P-loop containing nucleotide triphosphate hydrolases"/>
    <property type="match status" value="2"/>
</dbReference>
<evidence type="ECO:0000256" key="2">
    <source>
        <dbReference type="ARBA" id="ARBA00004533"/>
    </source>
</evidence>
<dbReference type="GO" id="GO:0016887">
    <property type="term" value="F:ATP hydrolysis activity"/>
    <property type="evidence" value="ECO:0007669"/>
    <property type="project" value="InterPro"/>
</dbReference>
<keyword evidence="7" id="KW-0547">Nucleotide-binding</keyword>
<keyword evidence="9" id="KW-1278">Translocase</keyword>
<evidence type="ECO:0000256" key="9">
    <source>
        <dbReference type="ARBA" id="ARBA00022967"/>
    </source>
</evidence>
<evidence type="ECO:0000256" key="7">
    <source>
        <dbReference type="ARBA" id="ARBA00022741"/>
    </source>
</evidence>
<dbReference type="CDD" id="cd03215">
    <property type="entry name" value="ABC_Carb_Monos_II"/>
    <property type="match status" value="1"/>
</dbReference>
<dbReference type="InterPro" id="IPR003439">
    <property type="entry name" value="ABC_transporter-like_ATP-bd"/>
</dbReference>
<keyword evidence="8 12" id="KW-0067">ATP-binding</keyword>
<proteinExistence type="predicted"/>
<evidence type="ECO:0000256" key="1">
    <source>
        <dbReference type="ARBA" id="ARBA00004202"/>
    </source>
</evidence>
<keyword evidence="10" id="KW-0472">Membrane</keyword>
<keyword evidence="4" id="KW-1003">Cell membrane</keyword>
<dbReference type="FunFam" id="3.40.50.300:FF:000127">
    <property type="entry name" value="Ribose import ATP-binding protein RbsA"/>
    <property type="match status" value="1"/>
</dbReference>
<keyword evidence="6" id="KW-0677">Repeat</keyword>
<dbReference type="EC" id="3.6.3.17" evidence="12"/>
<evidence type="ECO:0000256" key="8">
    <source>
        <dbReference type="ARBA" id="ARBA00022840"/>
    </source>
</evidence>
<dbReference type="AlphaFoldDB" id="A0A644WVM5"/>
<evidence type="ECO:0000256" key="5">
    <source>
        <dbReference type="ARBA" id="ARBA00022597"/>
    </source>
</evidence>
<reference evidence="12" key="1">
    <citation type="submission" date="2019-08" db="EMBL/GenBank/DDBJ databases">
        <authorList>
            <person name="Kucharzyk K."/>
            <person name="Murdoch R.W."/>
            <person name="Higgins S."/>
            <person name="Loffler F."/>
        </authorList>
    </citation>
    <scope>NUCLEOTIDE SEQUENCE</scope>
</reference>
<dbReference type="InterPro" id="IPR017871">
    <property type="entry name" value="ABC_transporter-like_CS"/>
</dbReference>
<evidence type="ECO:0000256" key="3">
    <source>
        <dbReference type="ARBA" id="ARBA00022448"/>
    </source>
</evidence>
<name>A0A644WVM5_9ZZZZ</name>
<keyword evidence="12" id="KW-0378">Hydrolase</keyword>
<feature type="domain" description="ABC transporter" evidence="11">
    <location>
        <begin position="252"/>
        <end position="497"/>
    </location>
</feature>
<dbReference type="CDD" id="cd03216">
    <property type="entry name" value="ABC_Carb_Monos_I"/>
    <property type="match status" value="1"/>
</dbReference>
<evidence type="ECO:0000256" key="10">
    <source>
        <dbReference type="ARBA" id="ARBA00023136"/>
    </source>
</evidence>